<dbReference type="PANTHER" id="PTHR44379:SF2">
    <property type="entry name" value="BLR6218 PROTEIN"/>
    <property type="match status" value="1"/>
</dbReference>
<dbReference type="KEGG" id="thas:C6Y53_07440"/>
<dbReference type="InterPro" id="IPR051452">
    <property type="entry name" value="Diverse_Oxidoreductases"/>
</dbReference>
<keyword evidence="8" id="KW-1185">Reference proteome</keyword>
<dbReference type="SUPFAM" id="SSF54292">
    <property type="entry name" value="2Fe-2S ferredoxin-like"/>
    <property type="match status" value="1"/>
</dbReference>
<dbReference type="InterPro" id="IPR036884">
    <property type="entry name" value="2Fe-2S-bd_dom_sf"/>
</dbReference>
<evidence type="ECO:0000256" key="4">
    <source>
        <dbReference type="ARBA" id="ARBA00023004"/>
    </source>
</evidence>
<evidence type="ECO:0000256" key="1">
    <source>
        <dbReference type="ARBA" id="ARBA00022714"/>
    </source>
</evidence>
<gene>
    <name evidence="7" type="ORF">C6Y53_07440</name>
</gene>
<dbReference type="SUPFAM" id="SSF47741">
    <property type="entry name" value="CO dehydrogenase ISP C-domain like"/>
    <property type="match status" value="1"/>
</dbReference>
<dbReference type="InterPro" id="IPR001041">
    <property type="entry name" value="2Fe-2S_ferredoxin-type"/>
</dbReference>
<evidence type="ECO:0000259" key="6">
    <source>
        <dbReference type="PROSITE" id="PS51085"/>
    </source>
</evidence>
<proteinExistence type="predicted"/>
<dbReference type="InterPro" id="IPR012675">
    <property type="entry name" value="Beta-grasp_dom_sf"/>
</dbReference>
<evidence type="ECO:0000256" key="2">
    <source>
        <dbReference type="ARBA" id="ARBA00022723"/>
    </source>
</evidence>
<feature type="domain" description="2Fe-2S ferredoxin-type" evidence="6">
    <location>
        <begin position="1"/>
        <end position="78"/>
    </location>
</feature>
<dbReference type="EMBL" id="CP027665">
    <property type="protein sequence ID" value="AVO37554.1"/>
    <property type="molecule type" value="Genomic_DNA"/>
</dbReference>
<dbReference type="GO" id="GO:0051537">
    <property type="term" value="F:2 iron, 2 sulfur cluster binding"/>
    <property type="evidence" value="ECO:0007669"/>
    <property type="project" value="UniProtKB-KW"/>
</dbReference>
<keyword evidence="3" id="KW-0560">Oxidoreductase</keyword>
<keyword evidence="4" id="KW-0408">Iron</keyword>
<dbReference type="Pfam" id="PF01799">
    <property type="entry name" value="Fer2_2"/>
    <property type="match status" value="1"/>
</dbReference>
<keyword evidence="5" id="KW-0411">Iron-sulfur</keyword>
<evidence type="ECO:0000313" key="7">
    <source>
        <dbReference type="EMBL" id="AVO37554.1"/>
    </source>
</evidence>
<keyword evidence="1" id="KW-0001">2Fe-2S</keyword>
<organism evidence="7 8">
    <name type="scientific">Pukyongiella litopenaei</name>
    <dbReference type="NCBI Taxonomy" id="2605946"/>
    <lineage>
        <taxon>Bacteria</taxon>
        <taxon>Pseudomonadati</taxon>
        <taxon>Pseudomonadota</taxon>
        <taxon>Alphaproteobacteria</taxon>
        <taxon>Rhodobacterales</taxon>
        <taxon>Paracoccaceae</taxon>
        <taxon>Pukyongiella</taxon>
    </lineage>
</organism>
<reference evidence="8" key="1">
    <citation type="submission" date="2018-03" db="EMBL/GenBank/DDBJ databases">
        <title>Genomic analysis of the strain SH-1 isolated from shrimp intestine.</title>
        <authorList>
            <person name="Kim Y.-S."/>
            <person name="Kim S.-E."/>
            <person name="Kim K.-H."/>
        </authorList>
    </citation>
    <scope>NUCLEOTIDE SEQUENCE [LARGE SCALE GENOMIC DNA]</scope>
    <source>
        <strain evidence="8">SH-1</strain>
    </source>
</reference>
<dbReference type="Pfam" id="PF00111">
    <property type="entry name" value="Fer2"/>
    <property type="match status" value="1"/>
</dbReference>
<name>A0A2S0MNV0_9RHOB</name>
<evidence type="ECO:0000256" key="5">
    <source>
        <dbReference type="ARBA" id="ARBA00023014"/>
    </source>
</evidence>
<dbReference type="InterPro" id="IPR006058">
    <property type="entry name" value="2Fe2S_fd_BS"/>
</dbReference>
<dbReference type="GO" id="GO:0016491">
    <property type="term" value="F:oxidoreductase activity"/>
    <property type="evidence" value="ECO:0007669"/>
    <property type="project" value="UniProtKB-KW"/>
</dbReference>
<protein>
    <submittedName>
        <fullName evidence="7">(2Fe-2S)-binding protein</fullName>
    </submittedName>
</protein>
<dbReference type="Gene3D" id="3.10.20.30">
    <property type="match status" value="1"/>
</dbReference>
<dbReference type="PROSITE" id="PS51085">
    <property type="entry name" value="2FE2S_FER_2"/>
    <property type="match status" value="1"/>
</dbReference>
<evidence type="ECO:0000256" key="3">
    <source>
        <dbReference type="ARBA" id="ARBA00023002"/>
    </source>
</evidence>
<dbReference type="AlphaFoldDB" id="A0A2S0MNV0"/>
<evidence type="ECO:0000313" key="8">
    <source>
        <dbReference type="Proteomes" id="UP000237655"/>
    </source>
</evidence>
<keyword evidence="2" id="KW-0479">Metal-binding</keyword>
<dbReference type="RefSeq" id="WP_106471872.1">
    <property type="nucleotide sequence ID" value="NZ_CP027665.1"/>
</dbReference>
<dbReference type="Proteomes" id="UP000237655">
    <property type="component" value="Chromosome"/>
</dbReference>
<dbReference type="InterPro" id="IPR002888">
    <property type="entry name" value="2Fe-2S-bd"/>
</dbReference>
<dbReference type="PROSITE" id="PS00197">
    <property type="entry name" value="2FE2S_FER_1"/>
    <property type="match status" value="1"/>
</dbReference>
<dbReference type="PANTHER" id="PTHR44379">
    <property type="entry name" value="OXIDOREDUCTASE WITH IRON-SULFUR SUBUNIT"/>
    <property type="match status" value="1"/>
</dbReference>
<dbReference type="InterPro" id="IPR036010">
    <property type="entry name" value="2Fe-2S_ferredoxin-like_sf"/>
</dbReference>
<dbReference type="Gene3D" id="1.10.150.120">
    <property type="entry name" value="[2Fe-2S]-binding domain"/>
    <property type="match status" value="1"/>
</dbReference>
<sequence length="157" mass="16673">MTYQLSINGRVREFDLAHADTPLVFVLRETLGLTGTKYSCLQGLCGACTVHLDGSPARACRLTVEDVAGMDITTIEGLSEDGSHPVQKAWLEGQVAQCGWCQPGQIMQAAGFLNEVPKPDLSEIKAAMDGNICRCGAGPRIIEAVARAAEIAQEAGQ</sequence>
<accession>A0A2S0MNV0</accession>
<dbReference type="GO" id="GO:0046872">
    <property type="term" value="F:metal ion binding"/>
    <property type="evidence" value="ECO:0007669"/>
    <property type="project" value="UniProtKB-KW"/>
</dbReference>